<dbReference type="Gene3D" id="1.10.10.60">
    <property type="entry name" value="Homeodomain-like"/>
    <property type="match status" value="1"/>
</dbReference>
<dbReference type="Pfam" id="PF12625">
    <property type="entry name" value="Arabinose_bd"/>
    <property type="match status" value="1"/>
</dbReference>
<evidence type="ECO:0000313" key="6">
    <source>
        <dbReference type="Proteomes" id="UP000321638"/>
    </source>
</evidence>
<keyword evidence="6" id="KW-1185">Reference proteome</keyword>
<proteinExistence type="predicted"/>
<dbReference type="GO" id="GO:0003700">
    <property type="term" value="F:DNA-binding transcription factor activity"/>
    <property type="evidence" value="ECO:0007669"/>
    <property type="project" value="InterPro"/>
</dbReference>
<dbReference type="Proteomes" id="UP000321638">
    <property type="component" value="Unassembled WGS sequence"/>
</dbReference>
<dbReference type="OrthoDB" id="9805730at2"/>
<dbReference type="SUPFAM" id="SSF46689">
    <property type="entry name" value="Homeodomain-like"/>
    <property type="match status" value="1"/>
</dbReference>
<dbReference type="PANTHER" id="PTHR47894">
    <property type="entry name" value="HTH-TYPE TRANSCRIPTIONAL REGULATOR GADX"/>
    <property type="match status" value="1"/>
</dbReference>
<dbReference type="SMART" id="SM00342">
    <property type="entry name" value="HTH_ARAC"/>
    <property type="match status" value="1"/>
</dbReference>
<keyword evidence="1" id="KW-0805">Transcription regulation</keyword>
<feature type="domain" description="HTH araC/xylS-type" evidence="4">
    <location>
        <begin position="227"/>
        <end position="325"/>
    </location>
</feature>
<comment type="caution">
    <text evidence="5">The sequence shown here is derived from an EMBL/GenBank/DDBJ whole genome shotgun (WGS) entry which is preliminary data.</text>
</comment>
<evidence type="ECO:0000256" key="3">
    <source>
        <dbReference type="ARBA" id="ARBA00023163"/>
    </source>
</evidence>
<dbReference type="EMBL" id="VDUZ01000002">
    <property type="protein sequence ID" value="TXL82075.1"/>
    <property type="molecule type" value="Genomic_DNA"/>
</dbReference>
<sequence>MLGLTKVRSMGPVADAVERAGGNVARVFRHADLPLQLIDQPDQLIPLRDQLCLVEHAAREIGDPALSARLSLDCGIAGLGLYGQRVLSAARLDAAISWANVLISSLLQSSTHLQLTVRGGVAKWSYVVTDACTVGRQKNEILALGYMLDLGRQFMGRSWAPTRGVVSGPMLQARTTLEMTLGADLSLDAVAGLCFPAPQLATPNPARSACPNDGCADNGPIADDFLACVEHLIQLKLLENRPSIDWISHRLGLSRRSFQRRLSERGTTFDAVMRTTLERRAEALLANADRSISQIAYDLGYGDPAHFARAFLAWKGMSPRAWRQGLRRGVSARAVLH</sequence>
<gene>
    <name evidence="5" type="ORF">FHP25_02805</name>
</gene>
<dbReference type="InterPro" id="IPR018060">
    <property type="entry name" value="HTH_AraC"/>
</dbReference>
<accession>A0A5C8PVM9</accession>
<dbReference type="GO" id="GO:0000976">
    <property type="term" value="F:transcription cis-regulatory region binding"/>
    <property type="evidence" value="ECO:0007669"/>
    <property type="project" value="TreeGrafter"/>
</dbReference>
<evidence type="ECO:0000259" key="4">
    <source>
        <dbReference type="PROSITE" id="PS01124"/>
    </source>
</evidence>
<dbReference type="PANTHER" id="PTHR47894:SF1">
    <property type="entry name" value="HTH-TYPE TRANSCRIPTIONAL REGULATOR VQSM"/>
    <property type="match status" value="1"/>
</dbReference>
<evidence type="ECO:0000256" key="1">
    <source>
        <dbReference type="ARBA" id="ARBA00023015"/>
    </source>
</evidence>
<keyword evidence="2" id="KW-0238">DNA-binding</keyword>
<dbReference type="AlphaFoldDB" id="A0A5C8PVM9"/>
<dbReference type="PROSITE" id="PS01124">
    <property type="entry name" value="HTH_ARAC_FAMILY_2"/>
    <property type="match status" value="1"/>
</dbReference>
<dbReference type="Pfam" id="PF12833">
    <property type="entry name" value="HTH_18"/>
    <property type="match status" value="1"/>
</dbReference>
<evidence type="ECO:0000256" key="2">
    <source>
        <dbReference type="ARBA" id="ARBA00023125"/>
    </source>
</evidence>
<evidence type="ECO:0000313" key="5">
    <source>
        <dbReference type="EMBL" id="TXL82075.1"/>
    </source>
</evidence>
<dbReference type="InterPro" id="IPR009057">
    <property type="entry name" value="Homeodomain-like_sf"/>
</dbReference>
<reference evidence="5 6" key="1">
    <citation type="submission" date="2019-06" db="EMBL/GenBank/DDBJ databases">
        <title>New taxonomy in bacterial strain CC-CFT640, isolated from vineyard.</title>
        <authorList>
            <person name="Lin S.-Y."/>
            <person name="Tsai C.-F."/>
            <person name="Young C.-C."/>
        </authorList>
    </citation>
    <scope>NUCLEOTIDE SEQUENCE [LARGE SCALE GENOMIC DNA]</scope>
    <source>
        <strain evidence="5 6">CC-CFT640</strain>
    </source>
</reference>
<keyword evidence="3" id="KW-0804">Transcription</keyword>
<name>A0A5C8PVM9_9HYPH</name>
<dbReference type="InterPro" id="IPR032687">
    <property type="entry name" value="AraC-type_N"/>
</dbReference>
<protein>
    <submittedName>
        <fullName evidence="5">AraC family transcriptional regulator</fullName>
    </submittedName>
</protein>
<organism evidence="5 6">
    <name type="scientific">Vineibacter terrae</name>
    <dbReference type="NCBI Taxonomy" id="2586908"/>
    <lineage>
        <taxon>Bacteria</taxon>
        <taxon>Pseudomonadati</taxon>
        <taxon>Pseudomonadota</taxon>
        <taxon>Alphaproteobacteria</taxon>
        <taxon>Hyphomicrobiales</taxon>
        <taxon>Vineibacter</taxon>
    </lineage>
</organism>
<dbReference type="GO" id="GO:0005829">
    <property type="term" value="C:cytosol"/>
    <property type="evidence" value="ECO:0007669"/>
    <property type="project" value="TreeGrafter"/>
</dbReference>